<evidence type="ECO:0000256" key="5">
    <source>
        <dbReference type="ARBA" id="ARBA00023125"/>
    </source>
</evidence>
<proteinExistence type="inferred from homology"/>
<keyword evidence="5" id="KW-0238">DNA-binding</keyword>
<sequence>MHVRDIDLNLFVVFDAIYSEGGVSRACIRLNLTQPAVSHALGRLRAMFNDPLFVRRHHVMTPTPLARQIITTVRQALNGLETTLTHTDRFDPAKTPKRFVIGLRNNLEAPMLSALVNRISAVAPLVEIATVRSERNNLERELAAGTLDVAIDTLLPLSAEVRRERILTEHIAVFARRDHPDLRTRLDKKTYLRLEHVCVTSRRSGLSFEDFQFQRLGIKRTVRLQCQNFATACHVVSRSNMLLTASESAASVLEQPGLLQCFPCPFPISPHVNYLYWHATAEGDTTNQWLREQLQAAAKLLAGSQFGRKNGRVARAKPRAGFSSPTAIAAE</sequence>
<dbReference type="InterPro" id="IPR036390">
    <property type="entry name" value="WH_DNA-bd_sf"/>
</dbReference>
<organism evidence="8 9">
    <name type="scientific">Bradyrhizobium macuxiense</name>
    <dbReference type="NCBI Taxonomy" id="1755647"/>
    <lineage>
        <taxon>Bacteria</taxon>
        <taxon>Pseudomonadati</taxon>
        <taxon>Pseudomonadota</taxon>
        <taxon>Alphaproteobacteria</taxon>
        <taxon>Hyphomicrobiales</taxon>
        <taxon>Nitrobacteraceae</taxon>
        <taxon>Bradyrhizobium</taxon>
    </lineage>
</organism>
<dbReference type="CDD" id="cd08417">
    <property type="entry name" value="PBP2_Nitroaromatics_like"/>
    <property type="match status" value="1"/>
</dbReference>
<dbReference type="InterPro" id="IPR000847">
    <property type="entry name" value="LysR_HTH_N"/>
</dbReference>
<dbReference type="PANTHER" id="PTHR30118:SF15">
    <property type="entry name" value="TRANSCRIPTIONAL REGULATORY PROTEIN"/>
    <property type="match status" value="1"/>
</dbReference>
<comment type="caution">
    <text evidence="8">The sequence shown here is derived from an EMBL/GenBank/DDBJ whole genome shotgun (WGS) entry which is preliminary data.</text>
</comment>
<accession>A0A120FQI1</accession>
<comment type="function">
    <text evidence="1">NodD regulates the expression of the nodABCFE genes which encode other nodulation proteins. NodD is also a negative regulator of its own expression. Binds flavonoids as inducers.</text>
</comment>
<evidence type="ECO:0000259" key="7">
    <source>
        <dbReference type="PROSITE" id="PS50931"/>
    </source>
</evidence>
<evidence type="ECO:0000313" key="9">
    <source>
        <dbReference type="Proteomes" id="UP000057737"/>
    </source>
</evidence>
<dbReference type="Pfam" id="PF00126">
    <property type="entry name" value="HTH_1"/>
    <property type="match status" value="1"/>
</dbReference>
<dbReference type="PANTHER" id="PTHR30118">
    <property type="entry name" value="HTH-TYPE TRANSCRIPTIONAL REGULATOR LEUO-RELATED"/>
    <property type="match status" value="1"/>
</dbReference>
<keyword evidence="6" id="KW-0804">Transcription</keyword>
<dbReference type="Proteomes" id="UP000057737">
    <property type="component" value="Unassembled WGS sequence"/>
</dbReference>
<dbReference type="InterPro" id="IPR036388">
    <property type="entry name" value="WH-like_DNA-bd_sf"/>
</dbReference>
<dbReference type="Pfam" id="PF03466">
    <property type="entry name" value="LysR_substrate"/>
    <property type="match status" value="1"/>
</dbReference>
<dbReference type="PROSITE" id="PS50931">
    <property type="entry name" value="HTH_LYSR"/>
    <property type="match status" value="1"/>
</dbReference>
<evidence type="ECO:0000256" key="2">
    <source>
        <dbReference type="ARBA" id="ARBA00009437"/>
    </source>
</evidence>
<evidence type="ECO:0000256" key="6">
    <source>
        <dbReference type="ARBA" id="ARBA00023163"/>
    </source>
</evidence>
<keyword evidence="3" id="KW-0536">Nodulation</keyword>
<dbReference type="GO" id="GO:0003700">
    <property type="term" value="F:DNA-binding transcription factor activity"/>
    <property type="evidence" value="ECO:0007669"/>
    <property type="project" value="InterPro"/>
</dbReference>
<evidence type="ECO:0000256" key="3">
    <source>
        <dbReference type="ARBA" id="ARBA00022458"/>
    </source>
</evidence>
<dbReference type="AlphaFoldDB" id="A0A120FQI1"/>
<feature type="domain" description="HTH lysR-type" evidence="7">
    <location>
        <begin position="6"/>
        <end position="63"/>
    </location>
</feature>
<comment type="similarity">
    <text evidence="2">Belongs to the LysR transcriptional regulatory family.</text>
</comment>
<dbReference type="InterPro" id="IPR037402">
    <property type="entry name" value="YidZ_PBP2"/>
</dbReference>
<name>A0A120FQI1_9BRAD</name>
<keyword evidence="4" id="KW-0805">Transcription regulation</keyword>
<dbReference type="PRINTS" id="PR00039">
    <property type="entry name" value="HTHLYSR"/>
</dbReference>
<reference evidence="8 9" key="1">
    <citation type="submission" date="2015-11" db="EMBL/GenBank/DDBJ databases">
        <title>Draft Genome Sequence of the Strain BR 10303 (Bradyrhizobium sp.) isolated from nodules of Centrolobium paraense.</title>
        <authorList>
            <person name="Zelli J.E."/>
            <person name="Simoes-Araujo J.L."/>
            <person name="Barauna A.C."/>
            <person name="Silva K."/>
        </authorList>
    </citation>
    <scope>NUCLEOTIDE SEQUENCE [LARGE SCALE GENOMIC DNA]</scope>
    <source>
        <strain evidence="8 9">BR 10303</strain>
    </source>
</reference>
<dbReference type="Gene3D" id="1.10.10.10">
    <property type="entry name" value="Winged helix-like DNA-binding domain superfamily/Winged helix DNA-binding domain"/>
    <property type="match status" value="1"/>
</dbReference>
<dbReference type="SUPFAM" id="SSF46785">
    <property type="entry name" value="Winged helix' DNA-binding domain"/>
    <property type="match status" value="1"/>
</dbReference>
<dbReference type="SUPFAM" id="SSF53850">
    <property type="entry name" value="Periplasmic binding protein-like II"/>
    <property type="match status" value="1"/>
</dbReference>
<protein>
    <submittedName>
        <fullName evidence="8">LysR family transcriptional regulator</fullName>
    </submittedName>
</protein>
<evidence type="ECO:0000256" key="4">
    <source>
        <dbReference type="ARBA" id="ARBA00023015"/>
    </source>
</evidence>
<dbReference type="Gene3D" id="3.40.190.10">
    <property type="entry name" value="Periplasmic binding protein-like II"/>
    <property type="match status" value="2"/>
</dbReference>
<dbReference type="GO" id="GO:0003677">
    <property type="term" value="F:DNA binding"/>
    <property type="evidence" value="ECO:0007669"/>
    <property type="project" value="UniProtKB-KW"/>
</dbReference>
<dbReference type="OrthoDB" id="8339333at2"/>
<dbReference type="InterPro" id="IPR050389">
    <property type="entry name" value="LysR-type_TF"/>
</dbReference>
<evidence type="ECO:0000313" key="8">
    <source>
        <dbReference type="EMBL" id="KWV58594.1"/>
    </source>
</evidence>
<dbReference type="EMBL" id="LNCU01000036">
    <property type="protein sequence ID" value="KWV58594.1"/>
    <property type="molecule type" value="Genomic_DNA"/>
</dbReference>
<gene>
    <name evidence="8" type="ORF">AS156_33980</name>
</gene>
<dbReference type="InterPro" id="IPR005119">
    <property type="entry name" value="LysR_subst-bd"/>
</dbReference>
<keyword evidence="9" id="KW-1185">Reference proteome</keyword>
<evidence type="ECO:0000256" key="1">
    <source>
        <dbReference type="ARBA" id="ARBA00003502"/>
    </source>
</evidence>